<feature type="transmembrane region" description="Helical" evidence="6">
    <location>
        <begin position="311"/>
        <end position="331"/>
    </location>
</feature>
<feature type="domain" description="Major facilitator superfamily (MFS) profile" evidence="7">
    <location>
        <begin position="25"/>
        <end position="406"/>
    </location>
</feature>
<feature type="transmembrane region" description="Helical" evidence="6">
    <location>
        <begin position="379"/>
        <end position="399"/>
    </location>
</feature>
<keyword evidence="2" id="KW-1003">Cell membrane</keyword>
<evidence type="ECO:0000313" key="9">
    <source>
        <dbReference type="Proteomes" id="UP000430146"/>
    </source>
</evidence>
<dbReference type="Proteomes" id="UP000430146">
    <property type="component" value="Unassembled WGS sequence"/>
</dbReference>
<evidence type="ECO:0000313" key="8">
    <source>
        <dbReference type="EMBL" id="CAA0127878.1"/>
    </source>
</evidence>
<feature type="transmembrane region" description="Helical" evidence="6">
    <location>
        <begin position="257"/>
        <end position="276"/>
    </location>
</feature>
<feature type="transmembrane region" description="Helical" evidence="6">
    <location>
        <begin position="149"/>
        <end position="171"/>
    </location>
</feature>
<protein>
    <submittedName>
        <fullName evidence="8">Inner membrane transport protein YdhP</fullName>
    </submittedName>
</protein>
<dbReference type="InterPro" id="IPR020846">
    <property type="entry name" value="MFS_dom"/>
</dbReference>
<keyword evidence="4 6" id="KW-1133">Transmembrane helix</keyword>
<reference evidence="8 9" key="1">
    <citation type="submission" date="2019-11" db="EMBL/GenBank/DDBJ databases">
        <authorList>
            <person name="Holert J."/>
        </authorList>
    </citation>
    <scope>NUCLEOTIDE SEQUENCE [LARGE SCALE GENOMIC DNA]</scope>
    <source>
        <strain evidence="8">BC8_1</strain>
    </source>
</reference>
<dbReference type="PANTHER" id="PTHR43124:SF3">
    <property type="entry name" value="CHLORAMPHENICOL EFFLUX PUMP RV0191"/>
    <property type="match status" value="1"/>
</dbReference>
<dbReference type="InterPro" id="IPR050189">
    <property type="entry name" value="MFS_Efflux_Transporters"/>
</dbReference>
<dbReference type="EMBL" id="CACSIP010000032">
    <property type="protein sequence ID" value="CAA0127878.1"/>
    <property type="molecule type" value="Genomic_DNA"/>
</dbReference>
<evidence type="ECO:0000259" key="7">
    <source>
        <dbReference type="PROSITE" id="PS50850"/>
    </source>
</evidence>
<comment type="subcellular location">
    <subcellularLocation>
        <location evidence="1">Cell membrane</location>
        <topology evidence="1">Multi-pass membrane protein</topology>
    </subcellularLocation>
</comment>
<dbReference type="PANTHER" id="PTHR43124">
    <property type="entry name" value="PURINE EFFLUX PUMP PBUE"/>
    <property type="match status" value="1"/>
</dbReference>
<dbReference type="InterPro" id="IPR011701">
    <property type="entry name" value="MFS"/>
</dbReference>
<dbReference type="Gene3D" id="1.20.1250.20">
    <property type="entry name" value="MFS general substrate transporter like domains"/>
    <property type="match status" value="2"/>
</dbReference>
<keyword evidence="3 6" id="KW-0812">Transmembrane</keyword>
<feature type="transmembrane region" description="Helical" evidence="6">
    <location>
        <begin position="64"/>
        <end position="84"/>
    </location>
</feature>
<evidence type="ECO:0000256" key="2">
    <source>
        <dbReference type="ARBA" id="ARBA00022475"/>
    </source>
</evidence>
<sequence>MTATLDRPAGPVSVVAPDPVVRWLAVLALALGGFGIGTTEFVAMGLLPDIASGLGVSEPTAGHVISAYAMGVVVGAPLIAAVTARMPRRRLLLGLMTVFTVGNLASMLAPSYESLIAARFLAGLPHGAFFGVAAMVAAHLMGPRNRAKAVAHVMSGLTIATVLGVPMASWLGQTLGWRAAFGLVVGVGVITVTALWFWLPFQLRFMPSTSPMTELGALRRVQVWLALVVGMIGFGGMFAVYTYIATTMTDVAGLSRALVPLALMVFGLGMVVGNLVGGRLADHSVIRALYLSMGALGAALAAFSVASHNPWAALVLLFAIGAAGSAVAPALQTRLMDVAHDAQTLAASLNHSALNVGNATGALVGGLVIAAGLGYTAPAAAGALLALAGVAVLTVSVLLQRRSSRAGTPHS</sequence>
<feature type="transmembrane region" description="Helical" evidence="6">
    <location>
        <begin position="116"/>
        <end position="137"/>
    </location>
</feature>
<feature type="transmembrane region" description="Helical" evidence="6">
    <location>
        <begin position="288"/>
        <end position="305"/>
    </location>
</feature>
<dbReference type="PROSITE" id="PS50850">
    <property type="entry name" value="MFS"/>
    <property type="match status" value="1"/>
</dbReference>
<dbReference type="OrthoDB" id="9814237at2"/>
<dbReference type="SUPFAM" id="SSF103473">
    <property type="entry name" value="MFS general substrate transporter"/>
    <property type="match status" value="1"/>
</dbReference>
<dbReference type="InterPro" id="IPR036259">
    <property type="entry name" value="MFS_trans_sf"/>
</dbReference>
<accession>A0A5S9R3X6</accession>
<organism evidence="8 9">
    <name type="scientific">Mycolicibacterium vanbaalenii</name>
    <name type="common">Mycobacterium vanbaalenii</name>
    <dbReference type="NCBI Taxonomy" id="110539"/>
    <lineage>
        <taxon>Bacteria</taxon>
        <taxon>Bacillati</taxon>
        <taxon>Actinomycetota</taxon>
        <taxon>Actinomycetes</taxon>
        <taxon>Mycobacteriales</taxon>
        <taxon>Mycobacteriaceae</taxon>
        <taxon>Mycolicibacterium</taxon>
    </lineage>
</organism>
<evidence type="ECO:0000256" key="1">
    <source>
        <dbReference type="ARBA" id="ARBA00004651"/>
    </source>
</evidence>
<dbReference type="AlphaFoldDB" id="A0A5S9R3X6"/>
<evidence type="ECO:0000256" key="5">
    <source>
        <dbReference type="ARBA" id="ARBA00023136"/>
    </source>
</evidence>
<name>A0A5S9R3X6_MYCVN</name>
<evidence type="ECO:0000256" key="3">
    <source>
        <dbReference type="ARBA" id="ARBA00022692"/>
    </source>
</evidence>
<dbReference type="GO" id="GO:0022857">
    <property type="term" value="F:transmembrane transporter activity"/>
    <property type="evidence" value="ECO:0007669"/>
    <property type="project" value="InterPro"/>
</dbReference>
<gene>
    <name evidence="8" type="primary">ydhP</name>
    <name evidence="8" type="ORF">AELLOGFF_05354</name>
</gene>
<feature type="transmembrane region" description="Helical" evidence="6">
    <location>
        <begin position="177"/>
        <end position="201"/>
    </location>
</feature>
<feature type="transmembrane region" description="Helical" evidence="6">
    <location>
        <begin position="91"/>
        <end position="110"/>
    </location>
</feature>
<feature type="transmembrane region" description="Helical" evidence="6">
    <location>
        <begin position="221"/>
        <end position="245"/>
    </location>
</feature>
<dbReference type="GO" id="GO:0005886">
    <property type="term" value="C:plasma membrane"/>
    <property type="evidence" value="ECO:0007669"/>
    <property type="project" value="UniProtKB-SubCell"/>
</dbReference>
<feature type="transmembrane region" description="Helical" evidence="6">
    <location>
        <begin position="352"/>
        <end position="373"/>
    </location>
</feature>
<dbReference type="RefSeq" id="WP_159233057.1">
    <property type="nucleotide sequence ID" value="NZ_CACSIP010000032.1"/>
</dbReference>
<proteinExistence type="predicted"/>
<keyword evidence="5 6" id="KW-0472">Membrane</keyword>
<dbReference type="Pfam" id="PF07690">
    <property type="entry name" value="MFS_1"/>
    <property type="match status" value="1"/>
</dbReference>
<dbReference type="CDD" id="cd17324">
    <property type="entry name" value="MFS_NepI_like"/>
    <property type="match status" value="1"/>
</dbReference>
<feature type="transmembrane region" description="Helical" evidence="6">
    <location>
        <begin position="20"/>
        <end position="44"/>
    </location>
</feature>
<evidence type="ECO:0000256" key="6">
    <source>
        <dbReference type="SAM" id="Phobius"/>
    </source>
</evidence>
<evidence type="ECO:0000256" key="4">
    <source>
        <dbReference type="ARBA" id="ARBA00022989"/>
    </source>
</evidence>
<keyword evidence="9" id="KW-1185">Reference proteome</keyword>